<dbReference type="OrthoDB" id="2794674at2759"/>
<dbReference type="Proteomes" id="UP000193067">
    <property type="component" value="Unassembled WGS sequence"/>
</dbReference>
<evidence type="ECO:0000313" key="1">
    <source>
        <dbReference type="EMBL" id="OSD01702.1"/>
    </source>
</evidence>
<gene>
    <name evidence="1" type="ORF">PYCCODRAFT_1468289</name>
</gene>
<sequence length="229" mass="25450">MPAPGIKGWFPHVIHDGEHFVLKLTYNPVTRETTRAWVWEKGQVRAADYHLRIPKAKSAGEKFPMVPPPAQPDNVERFAPAYGADRGKTLISGWTPEEGTRYCQHIHAYVPEHLPYKVGKLAPAQKASLKERLLTREFWHLPFAGEDGGATDAGNSAGLDIKLVPAEDGSAVLAEGLTYHQANLVSIQEAQKDLGIKYRSLTATRPDLISLKGAQWDDELRYRAVELAH</sequence>
<name>A0A1Y2IP00_TRAC3</name>
<dbReference type="AlphaFoldDB" id="A0A1Y2IP00"/>
<organism evidence="1 2">
    <name type="scientific">Trametes coccinea (strain BRFM310)</name>
    <name type="common">Pycnoporus coccineus</name>
    <dbReference type="NCBI Taxonomy" id="1353009"/>
    <lineage>
        <taxon>Eukaryota</taxon>
        <taxon>Fungi</taxon>
        <taxon>Dikarya</taxon>
        <taxon>Basidiomycota</taxon>
        <taxon>Agaricomycotina</taxon>
        <taxon>Agaricomycetes</taxon>
        <taxon>Polyporales</taxon>
        <taxon>Polyporaceae</taxon>
        <taxon>Trametes</taxon>
    </lineage>
</organism>
<protein>
    <submittedName>
        <fullName evidence="1">Uncharacterized protein</fullName>
    </submittedName>
</protein>
<accession>A0A1Y2IP00</accession>
<evidence type="ECO:0000313" key="2">
    <source>
        <dbReference type="Proteomes" id="UP000193067"/>
    </source>
</evidence>
<dbReference type="EMBL" id="KZ084109">
    <property type="protein sequence ID" value="OSD01702.1"/>
    <property type="molecule type" value="Genomic_DNA"/>
</dbReference>
<reference evidence="1 2" key="1">
    <citation type="journal article" date="2015" name="Biotechnol. Biofuels">
        <title>Enhanced degradation of softwood versus hardwood by the white-rot fungus Pycnoporus coccineus.</title>
        <authorList>
            <person name="Couturier M."/>
            <person name="Navarro D."/>
            <person name="Chevret D."/>
            <person name="Henrissat B."/>
            <person name="Piumi F."/>
            <person name="Ruiz-Duenas F.J."/>
            <person name="Martinez A.T."/>
            <person name="Grigoriev I.V."/>
            <person name="Riley R."/>
            <person name="Lipzen A."/>
            <person name="Berrin J.G."/>
            <person name="Master E.R."/>
            <person name="Rosso M.N."/>
        </authorList>
    </citation>
    <scope>NUCLEOTIDE SEQUENCE [LARGE SCALE GENOMIC DNA]</scope>
    <source>
        <strain evidence="1 2">BRFM310</strain>
    </source>
</reference>
<keyword evidence="2" id="KW-1185">Reference proteome</keyword>
<proteinExistence type="predicted"/>